<dbReference type="Pfam" id="PF06439">
    <property type="entry name" value="3keto-disac_hyd"/>
    <property type="match status" value="1"/>
</dbReference>
<dbReference type="Proteomes" id="UP001597476">
    <property type="component" value="Unassembled WGS sequence"/>
</dbReference>
<sequence>MKNTYLLLAFVLLFVPNLTNAQSTIELFNGEDLDGWYAYEKETGKHDNAAEIFQVDHQMIRLYGNKVGYLMSEQSFQNFQLTVEFRWNTDSTFTKKSTKKNSGIMYLVPSDTPDMLWPKGIQFQVKEGATGDFILLQDVTLRINGAVTEPGRSVVAKRFIDATRPIGEWNTIVITVQNGKVKQELNGKLVNEGIEPSVSGGRVLLQYEGYPIDFRKVAIEKL</sequence>
<dbReference type="RefSeq" id="WP_380289779.1">
    <property type="nucleotide sequence ID" value="NZ_JBHULY010000007.1"/>
</dbReference>
<evidence type="ECO:0000259" key="2">
    <source>
        <dbReference type="Pfam" id="PF06439"/>
    </source>
</evidence>
<dbReference type="InterPro" id="IPR010496">
    <property type="entry name" value="AL/BT2_dom"/>
</dbReference>
<name>A0ABW5TBZ8_9FLAO</name>
<dbReference type="EMBL" id="JBHULY010000007">
    <property type="protein sequence ID" value="MFD2725616.1"/>
    <property type="molecule type" value="Genomic_DNA"/>
</dbReference>
<evidence type="ECO:0000256" key="1">
    <source>
        <dbReference type="SAM" id="SignalP"/>
    </source>
</evidence>
<feature type="domain" description="3-keto-alpha-glucoside-1,2-lyase/3-keto-2-hydroxy-glucal hydratase" evidence="2">
    <location>
        <begin position="25"/>
        <end position="219"/>
    </location>
</feature>
<evidence type="ECO:0000313" key="4">
    <source>
        <dbReference type="Proteomes" id="UP001597476"/>
    </source>
</evidence>
<keyword evidence="4" id="KW-1185">Reference proteome</keyword>
<dbReference type="Gene3D" id="2.60.120.560">
    <property type="entry name" value="Exo-inulinase, domain 1"/>
    <property type="match status" value="1"/>
</dbReference>
<feature type="signal peptide" evidence="1">
    <location>
        <begin position="1"/>
        <end position="21"/>
    </location>
</feature>
<comment type="caution">
    <text evidence="3">The sequence shown here is derived from an EMBL/GenBank/DDBJ whole genome shotgun (WGS) entry which is preliminary data.</text>
</comment>
<evidence type="ECO:0000313" key="3">
    <source>
        <dbReference type="EMBL" id="MFD2725616.1"/>
    </source>
</evidence>
<gene>
    <name evidence="3" type="ORF">ACFSR8_05275</name>
</gene>
<protein>
    <submittedName>
        <fullName evidence="3">DUF1080 domain-containing protein</fullName>
    </submittedName>
</protein>
<organism evidence="3 4">
    <name type="scientific">Hyunsoonleella rubra</name>
    <dbReference type="NCBI Taxonomy" id="1737062"/>
    <lineage>
        <taxon>Bacteria</taxon>
        <taxon>Pseudomonadati</taxon>
        <taxon>Bacteroidota</taxon>
        <taxon>Flavobacteriia</taxon>
        <taxon>Flavobacteriales</taxon>
        <taxon>Flavobacteriaceae</taxon>
    </lineage>
</organism>
<keyword evidence="1" id="KW-0732">Signal</keyword>
<feature type="chain" id="PRO_5046008812" evidence="1">
    <location>
        <begin position="22"/>
        <end position="222"/>
    </location>
</feature>
<accession>A0ABW5TBZ8</accession>
<proteinExistence type="predicted"/>
<reference evidence="4" key="1">
    <citation type="journal article" date="2019" name="Int. J. Syst. Evol. Microbiol.">
        <title>The Global Catalogue of Microorganisms (GCM) 10K type strain sequencing project: providing services to taxonomists for standard genome sequencing and annotation.</title>
        <authorList>
            <consortium name="The Broad Institute Genomics Platform"/>
            <consortium name="The Broad Institute Genome Sequencing Center for Infectious Disease"/>
            <person name="Wu L."/>
            <person name="Ma J."/>
        </authorList>
    </citation>
    <scope>NUCLEOTIDE SEQUENCE [LARGE SCALE GENOMIC DNA]</scope>
    <source>
        <strain evidence="4">KCTC 42398</strain>
    </source>
</reference>